<dbReference type="SUPFAM" id="SSF50341">
    <property type="entry name" value="CheW-like"/>
    <property type="match status" value="1"/>
</dbReference>
<dbReference type="PANTHER" id="PTHR22617">
    <property type="entry name" value="CHEMOTAXIS SENSOR HISTIDINE KINASE-RELATED"/>
    <property type="match status" value="1"/>
</dbReference>
<feature type="domain" description="CheW-like" evidence="2">
    <location>
        <begin position="62"/>
        <end position="204"/>
    </location>
</feature>
<dbReference type="RefSeq" id="WP_280731801.1">
    <property type="nucleotide sequence ID" value="NZ_CP120367.1"/>
</dbReference>
<evidence type="ECO:0000313" key="3">
    <source>
        <dbReference type="EMBL" id="WEX81066.1"/>
    </source>
</evidence>
<gene>
    <name evidence="3" type="ORF">PYH38_000408</name>
</gene>
<dbReference type="Pfam" id="PF01584">
    <property type="entry name" value="CheW"/>
    <property type="match status" value="1"/>
</dbReference>
<dbReference type="InterPro" id="IPR039315">
    <property type="entry name" value="CheW"/>
</dbReference>
<dbReference type="PROSITE" id="PS50851">
    <property type="entry name" value="CHEW"/>
    <property type="match status" value="1"/>
</dbReference>
<dbReference type="EMBL" id="CP120370">
    <property type="protein sequence ID" value="WEX81066.1"/>
    <property type="molecule type" value="Genomic_DNA"/>
</dbReference>
<dbReference type="PANTHER" id="PTHR22617:SF23">
    <property type="entry name" value="CHEMOTAXIS PROTEIN CHEW"/>
    <property type="match status" value="1"/>
</dbReference>
<feature type="compositionally biased region" description="Basic and acidic residues" evidence="1">
    <location>
        <begin position="34"/>
        <end position="47"/>
    </location>
</feature>
<sequence>MTTHSKAANNVIDWAAVRRRMSAAIEQTEALLESAEHDAGASGERHPSLPGPEPAAGEGERLAGVVSFVLSERRFAVDTRYICEIISKARVSPLPGMPAYVFGLYDLRGQLLPVFDLRGLLELQRDIPATADWAVVCGETQPEFLILSESMPEVTELSPEDMLPAHGDGSDGDWGRAMTSDGTVVLDGDLFLNDPRFFLEGEEIAAGDAREKDELQ</sequence>
<proteinExistence type="predicted"/>
<dbReference type="InterPro" id="IPR036061">
    <property type="entry name" value="CheW-like_dom_sf"/>
</dbReference>
<reference evidence="3 4" key="1">
    <citation type="submission" date="2023-03" db="EMBL/GenBank/DDBJ databases">
        <authorList>
            <person name="Kaur S."/>
            <person name="Espinosa-Saiz D."/>
            <person name="Velazquez E."/>
            <person name="Menendez E."/>
            <person name="diCenzo G.C."/>
        </authorList>
    </citation>
    <scope>NUCLEOTIDE SEQUENCE [LARGE SCALE GENOMIC DNA]</scope>
    <source>
        <strain evidence="3 4">LMG 27395</strain>
    </source>
</reference>
<organism evidence="3 4">
    <name type="scientific">Sinorhizobium numidicum</name>
    <dbReference type="NCBI Taxonomy" id="680248"/>
    <lineage>
        <taxon>Bacteria</taxon>
        <taxon>Pseudomonadati</taxon>
        <taxon>Pseudomonadota</taxon>
        <taxon>Alphaproteobacteria</taxon>
        <taxon>Hyphomicrobiales</taxon>
        <taxon>Rhizobiaceae</taxon>
        <taxon>Sinorhizobium/Ensifer group</taxon>
        <taxon>Sinorhizobium</taxon>
    </lineage>
</organism>
<evidence type="ECO:0000313" key="4">
    <source>
        <dbReference type="Proteomes" id="UP001235547"/>
    </source>
</evidence>
<name>A0ABY8CQY5_9HYPH</name>
<feature type="region of interest" description="Disordered" evidence="1">
    <location>
        <begin position="33"/>
        <end position="58"/>
    </location>
</feature>
<evidence type="ECO:0000259" key="2">
    <source>
        <dbReference type="PROSITE" id="PS50851"/>
    </source>
</evidence>
<dbReference type="SMART" id="SM00260">
    <property type="entry name" value="CheW"/>
    <property type="match status" value="1"/>
</dbReference>
<accession>A0ABY8CQY5</accession>
<dbReference type="Gene3D" id="2.30.30.40">
    <property type="entry name" value="SH3 Domains"/>
    <property type="match status" value="1"/>
</dbReference>
<dbReference type="InterPro" id="IPR002545">
    <property type="entry name" value="CheW-lke_dom"/>
</dbReference>
<protein>
    <submittedName>
        <fullName evidence="3">Chemotaxis protein CheW</fullName>
    </submittedName>
</protein>
<dbReference type="Proteomes" id="UP001235547">
    <property type="component" value="Chromosome 2"/>
</dbReference>
<dbReference type="Gene3D" id="2.40.50.180">
    <property type="entry name" value="CheA-289, Domain 4"/>
    <property type="match status" value="1"/>
</dbReference>
<evidence type="ECO:0000256" key="1">
    <source>
        <dbReference type="SAM" id="MobiDB-lite"/>
    </source>
</evidence>
<keyword evidence="4" id="KW-1185">Reference proteome</keyword>